<dbReference type="EMBL" id="AAXW01000003">
    <property type="protein sequence ID" value="EAZ93145.1"/>
    <property type="molecule type" value="Genomic_DNA"/>
</dbReference>
<gene>
    <name evidence="1" type="ORF">CY0110_03714</name>
</gene>
<accession>A3IKF6</accession>
<name>A3IKF6_9CHRO</name>
<dbReference type="PANTHER" id="PTHR33293:SF1">
    <property type="entry name" value="INSERTION ELEMENT IS1 1 PROTEIN INSB-RELATED"/>
    <property type="match status" value="1"/>
</dbReference>
<sequence length="150" mass="17825">MDKESFFSSRPPCPYCGSHQILKNGSTHHKKPKFLCKECRRQFIENPRKRQITLAEKKQVKKLLLERISLRGITRTLEVSMTWLQKFINNLYRSVPLELKVKDTSDLEIDIECDELWSYVNSRIKSSLYLVSNFPKKSSNYWVLLRRQNS</sequence>
<proteinExistence type="predicted"/>
<dbReference type="eggNOG" id="COG3677">
    <property type="taxonomic scope" value="Bacteria"/>
</dbReference>
<evidence type="ECO:0008006" key="3">
    <source>
        <dbReference type="Google" id="ProtNLM"/>
    </source>
</evidence>
<evidence type="ECO:0000313" key="2">
    <source>
        <dbReference type="Proteomes" id="UP000003781"/>
    </source>
</evidence>
<organism evidence="1 2">
    <name type="scientific">Crocosphaera chwakensis CCY0110</name>
    <dbReference type="NCBI Taxonomy" id="391612"/>
    <lineage>
        <taxon>Bacteria</taxon>
        <taxon>Bacillati</taxon>
        <taxon>Cyanobacteriota</taxon>
        <taxon>Cyanophyceae</taxon>
        <taxon>Oscillatoriophycideae</taxon>
        <taxon>Chroococcales</taxon>
        <taxon>Aphanothecaceae</taxon>
        <taxon>Crocosphaera</taxon>
        <taxon>Crocosphaera chwakensis</taxon>
    </lineage>
</organism>
<dbReference type="Proteomes" id="UP000003781">
    <property type="component" value="Unassembled WGS sequence"/>
</dbReference>
<dbReference type="InterPro" id="IPR051354">
    <property type="entry name" value="Transposase_27_IS1"/>
</dbReference>
<dbReference type="AlphaFoldDB" id="A3IKF6"/>
<protein>
    <recommendedName>
        <fullName evidence="3">InsA N-terminal domain-containing protein</fullName>
    </recommendedName>
</protein>
<comment type="caution">
    <text evidence="1">The sequence shown here is derived from an EMBL/GenBank/DDBJ whole genome shotgun (WGS) entry which is preliminary data.</text>
</comment>
<reference evidence="1 2" key="1">
    <citation type="submission" date="2007-03" db="EMBL/GenBank/DDBJ databases">
        <authorList>
            <person name="Stal L."/>
            <person name="Ferriera S."/>
            <person name="Johnson J."/>
            <person name="Kravitz S."/>
            <person name="Beeson K."/>
            <person name="Sutton G."/>
            <person name="Rogers Y.-H."/>
            <person name="Friedman R."/>
            <person name="Frazier M."/>
            <person name="Venter J.C."/>
        </authorList>
    </citation>
    <scope>NUCLEOTIDE SEQUENCE [LARGE SCALE GENOMIC DNA]</scope>
    <source>
        <strain evidence="1 2">CCY0110</strain>
    </source>
</reference>
<keyword evidence="2" id="KW-1185">Reference proteome</keyword>
<dbReference type="PANTHER" id="PTHR33293">
    <property type="entry name" value="INSERTION ELEMENT IS1 1 PROTEIN INSB-RELATED"/>
    <property type="match status" value="1"/>
</dbReference>
<evidence type="ECO:0000313" key="1">
    <source>
        <dbReference type="EMBL" id="EAZ93145.1"/>
    </source>
</evidence>